<dbReference type="PROSITE" id="PS50943">
    <property type="entry name" value="HTH_CROC1"/>
    <property type="match status" value="1"/>
</dbReference>
<organism evidence="2 3">
    <name type="scientific">[Ruminococcus] torques</name>
    <dbReference type="NCBI Taxonomy" id="33039"/>
    <lineage>
        <taxon>Bacteria</taxon>
        <taxon>Bacillati</taxon>
        <taxon>Bacillota</taxon>
        <taxon>Clostridia</taxon>
        <taxon>Lachnospirales</taxon>
        <taxon>Lachnospiraceae</taxon>
        <taxon>Mediterraneibacter</taxon>
    </lineage>
</organism>
<dbReference type="InterPro" id="IPR001387">
    <property type="entry name" value="Cro/C1-type_HTH"/>
</dbReference>
<dbReference type="RefSeq" id="WP_144367254.1">
    <property type="nucleotide sequence ID" value="NZ_CABHNA010000060.1"/>
</dbReference>
<dbReference type="CDD" id="cd00093">
    <property type="entry name" value="HTH_XRE"/>
    <property type="match status" value="1"/>
</dbReference>
<name>A0A564TZJ7_9FIRM</name>
<reference evidence="2 3" key="1">
    <citation type="submission" date="2019-07" db="EMBL/GenBank/DDBJ databases">
        <authorList>
            <person name="Hibberd C M."/>
            <person name="Gehrig L. J."/>
            <person name="Chang H.-W."/>
            <person name="Venkatesh S."/>
        </authorList>
    </citation>
    <scope>NUCLEOTIDE SEQUENCE [LARGE SCALE GENOMIC DNA]</scope>
    <source>
        <strain evidence="2">Ruminococcus_torques_SSTS_Bg7063</strain>
    </source>
</reference>
<dbReference type="EMBL" id="CABHNA010000060">
    <property type="protein sequence ID" value="VUX12688.1"/>
    <property type="molecule type" value="Genomic_DNA"/>
</dbReference>
<gene>
    <name evidence="2" type="ORF">RTSSTS7063_01822</name>
</gene>
<dbReference type="GO" id="GO:0003677">
    <property type="term" value="F:DNA binding"/>
    <property type="evidence" value="ECO:0007669"/>
    <property type="project" value="InterPro"/>
</dbReference>
<dbReference type="Gene3D" id="1.10.260.40">
    <property type="entry name" value="lambda repressor-like DNA-binding domains"/>
    <property type="match status" value="1"/>
</dbReference>
<dbReference type="SUPFAM" id="SSF47413">
    <property type="entry name" value="lambda repressor-like DNA-binding domains"/>
    <property type="match status" value="1"/>
</dbReference>
<feature type="domain" description="HTH cro/C1-type" evidence="1">
    <location>
        <begin position="38"/>
        <end position="95"/>
    </location>
</feature>
<dbReference type="Pfam" id="PF01381">
    <property type="entry name" value="HTH_3"/>
    <property type="match status" value="1"/>
</dbReference>
<evidence type="ECO:0000313" key="3">
    <source>
        <dbReference type="Proteomes" id="UP000363661"/>
    </source>
</evidence>
<dbReference type="AlphaFoldDB" id="A0A564TZJ7"/>
<keyword evidence="3" id="KW-1185">Reference proteome</keyword>
<proteinExistence type="predicted"/>
<sequence>MDNTVEIYEVEKELREKRLAAYAEAIQEKVQKDSEQVIKELIEERYRQKKTQQEMADITGVRASNIARFERAGCTPTLIMLEKYANALGKHIEIRICEDK</sequence>
<evidence type="ECO:0000313" key="2">
    <source>
        <dbReference type="EMBL" id="VUX12688.1"/>
    </source>
</evidence>
<evidence type="ECO:0000259" key="1">
    <source>
        <dbReference type="PROSITE" id="PS50943"/>
    </source>
</evidence>
<dbReference type="SMART" id="SM00530">
    <property type="entry name" value="HTH_XRE"/>
    <property type="match status" value="1"/>
</dbReference>
<protein>
    <submittedName>
        <fullName evidence="2">Helix-turn-helix</fullName>
    </submittedName>
</protein>
<dbReference type="InterPro" id="IPR010982">
    <property type="entry name" value="Lambda_DNA-bd_dom_sf"/>
</dbReference>
<accession>A0A564TZJ7</accession>
<dbReference type="Proteomes" id="UP000363661">
    <property type="component" value="Unassembled WGS sequence"/>
</dbReference>